<feature type="compositionally biased region" description="Basic and acidic residues" evidence="1">
    <location>
        <begin position="340"/>
        <end position="351"/>
    </location>
</feature>
<name>A0A9Q1IDX0_SYNKA</name>
<feature type="compositionally biased region" description="Low complexity" evidence="1">
    <location>
        <begin position="175"/>
        <end position="195"/>
    </location>
</feature>
<reference evidence="2" key="1">
    <citation type="journal article" date="2023" name="Science">
        <title>Genome structures resolve the early diversification of teleost fishes.</title>
        <authorList>
            <person name="Parey E."/>
            <person name="Louis A."/>
            <person name="Montfort J."/>
            <person name="Bouchez O."/>
            <person name="Roques C."/>
            <person name="Iampietro C."/>
            <person name="Lluch J."/>
            <person name="Castinel A."/>
            <person name="Donnadieu C."/>
            <person name="Desvignes T."/>
            <person name="Floi Bucao C."/>
            <person name="Jouanno E."/>
            <person name="Wen M."/>
            <person name="Mejri S."/>
            <person name="Dirks R."/>
            <person name="Jansen H."/>
            <person name="Henkel C."/>
            <person name="Chen W.J."/>
            <person name="Zahm M."/>
            <person name="Cabau C."/>
            <person name="Klopp C."/>
            <person name="Thompson A.W."/>
            <person name="Robinson-Rechavi M."/>
            <person name="Braasch I."/>
            <person name="Lecointre G."/>
            <person name="Bobe J."/>
            <person name="Postlethwait J.H."/>
            <person name="Berthelot C."/>
            <person name="Roest Crollius H."/>
            <person name="Guiguen Y."/>
        </authorList>
    </citation>
    <scope>NUCLEOTIDE SEQUENCE</scope>
    <source>
        <strain evidence="2">WJC10195</strain>
    </source>
</reference>
<sequence length="358" mass="36886">MMGAMKMMTVASEEVATTSVGEIAAPVKVVEEDPQGPTEATAAPVELASETAALEEVTEAAESSSTEEAPPIEVEAGAVGPPEGAETGSAQEPGEEILAEVLEVAAELTEATPEPAVALEETEEISALEETGEVPACHSPEAVADETAAAMVTEGPDLAAVGEAEQAEDSAPSGEEVSLAEETAAAAATEVALVEESSDLEVEQGETPIPSALDTASTSQHEPHQEPTAGSVVEEKSKPPAFHALEAAPEAEAGAPSQEAAAPPAGLEDQVTDEKVAGEESTLEPSPPVEEHDTAVLEDTQQPKSLTEEMDPASVLDETEPHEATEDTEPPEALAQTSQDMKEREEADKTVKTRCQIM</sequence>
<proteinExistence type="predicted"/>
<evidence type="ECO:0000313" key="2">
    <source>
        <dbReference type="EMBL" id="KAJ8336092.1"/>
    </source>
</evidence>
<feature type="compositionally biased region" description="Low complexity" evidence="1">
    <location>
        <begin position="45"/>
        <end position="69"/>
    </location>
</feature>
<evidence type="ECO:0000256" key="1">
    <source>
        <dbReference type="SAM" id="MobiDB-lite"/>
    </source>
</evidence>
<feature type="region of interest" description="Disordered" evidence="1">
    <location>
        <begin position="156"/>
        <end position="358"/>
    </location>
</feature>
<organism evidence="2 3">
    <name type="scientific">Synaphobranchus kaupii</name>
    <name type="common">Kaup's arrowtooth eel</name>
    <dbReference type="NCBI Taxonomy" id="118154"/>
    <lineage>
        <taxon>Eukaryota</taxon>
        <taxon>Metazoa</taxon>
        <taxon>Chordata</taxon>
        <taxon>Craniata</taxon>
        <taxon>Vertebrata</taxon>
        <taxon>Euteleostomi</taxon>
        <taxon>Actinopterygii</taxon>
        <taxon>Neopterygii</taxon>
        <taxon>Teleostei</taxon>
        <taxon>Anguilliformes</taxon>
        <taxon>Synaphobranchidae</taxon>
        <taxon>Synaphobranchus</taxon>
    </lineage>
</organism>
<dbReference type="EMBL" id="JAINUF010000020">
    <property type="protein sequence ID" value="KAJ8336092.1"/>
    <property type="molecule type" value="Genomic_DNA"/>
</dbReference>
<gene>
    <name evidence="2" type="ORF">SKAU_G00394350</name>
</gene>
<protein>
    <submittedName>
        <fullName evidence="2">Uncharacterized protein</fullName>
    </submittedName>
</protein>
<keyword evidence="3" id="KW-1185">Reference proteome</keyword>
<accession>A0A9Q1IDX0</accession>
<comment type="caution">
    <text evidence="2">The sequence shown here is derived from an EMBL/GenBank/DDBJ whole genome shotgun (WGS) entry which is preliminary data.</text>
</comment>
<evidence type="ECO:0000313" key="3">
    <source>
        <dbReference type="Proteomes" id="UP001152622"/>
    </source>
</evidence>
<dbReference type="AlphaFoldDB" id="A0A9Q1IDX0"/>
<feature type="compositionally biased region" description="Low complexity" evidence="1">
    <location>
        <begin position="239"/>
        <end position="265"/>
    </location>
</feature>
<dbReference type="OrthoDB" id="10667662at2759"/>
<feature type="region of interest" description="Disordered" evidence="1">
    <location>
        <begin position="27"/>
        <end position="92"/>
    </location>
</feature>
<dbReference type="Proteomes" id="UP001152622">
    <property type="component" value="Chromosome 20"/>
</dbReference>